<dbReference type="Pfam" id="PF07589">
    <property type="entry name" value="PEP-CTERM"/>
    <property type="match status" value="1"/>
</dbReference>
<sequence length="222" mass="23929">MRRTQFALGAAALLASASALAIPVTYEFTALLEVSQGVENPGPAHGYITFETNPVVTDSTDPIDYTNKSGTEWNSYDGALLSAYMEFGSDELYVAGGTSSTGATYKNFWNDQSPVVEYAAGTQAQSIDGRYFSFSYDRRCIPPDNCLDSTFESLLANADLNDVHGMYAGLGVVLRVRNALLDPTVLQVYTATTFRKVPEPSTLGLLVLGLLGAAARRRPSKK</sequence>
<evidence type="ECO:0000313" key="3">
    <source>
        <dbReference type="EMBL" id="MBB6091854.1"/>
    </source>
</evidence>
<name>A0A841HH11_9GAMM</name>
<gene>
    <name evidence="3" type="ORF">HNQ60_000700</name>
</gene>
<proteinExistence type="predicted"/>
<protein>
    <recommendedName>
        <fullName evidence="2">Ice-binding protein C-terminal domain-containing protein</fullName>
    </recommendedName>
</protein>
<keyword evidence="1" id="KW-0732">Signal</keyword>
<dbReference type="Proteomes" id="UP000588068">
    <property type="component" value="Unassembled WGS sequence"/>
</dbReference>
<evidence type="ECO:0000313" key="4">
    <source>
        <dbReference type="Proteomes" id="UP000588068"/>
    </source>
</evidence>
<evidence type="ECO:0000256" key="1">
    <source>
        <dbReference type="SAM" id="SignalP"/>
    </source>
</evidence>
<feature type="chain" id="PRO_5033033883" description="Ice-binding protein C-terminal domain-containing protein" evidence="1">
    <location>
        <begin position="22"/>
        <end position="222"/>
    </location>
</feature>
<feature type="signal peptide" evidence="1">
    <location>
        <begin position="1"/>
        <end position="21"/>
    </location>
</feature>
<dbReference type="AlphaFoldDB" id="A0A841HH11"/>
<dbReference type="RefSeq" id="WP_184329625.1">
    <property type="nucleotide sequence ID" value="NZ_JACHHZ010000001.1"/>
</dbReference>
<keyword evidence="4" id="KW-1185">Reference proteome</keyword>
<dbReference type="NCBIfam" id="TIGR02595">
    <property type="entry name" value="PEP_CTERM"/>
    <property type="match status" value="1"/>
</dbReference>
<evidence type="ECO:0000259" key="2">
    <source>
        <dbReference type="Pfam" id="PF07589"/>
    </source>
</evidence>
<reference evidence="3 4" key="1">
    <citation type="submission" date="2020-08" db="EMBL/GenBank/DDBJ databases">
        <title>Genomic Encyclopedia of Type Strains, Phase IV (KMG-IV): sequencing the most valuable type-strain genomes for metagenomic binning, comparative biology and taxonomic classification.</title>
        <authorList>
            <person name="Goeker M."/>
        </authorList>
    </citation>
    <scope>NUCLEOTIDE SEQUENCE [LARGE SCALE GENOMIC DNA]</scope>
    <source>
        <strain evidence="3 4">DSM 26723</strain>
    </source>
</reference>
<comment type="caution">
    <text evidence="3">The sequence shown here is derived from an EMBL/GenBank/DDBJ whole genome shotgun (WGS) entry which is preliminary data.</text>
</comment>
<dbReference type="EMBL" id="JACHHZ010000001">
    <property type="protein sequence ID" value="MBB6091854.1"/>
    <property type="molecule type" value="Genomic_DNA"/>
</dbReference>
<feature type="domain" description="Ice-binding protein C-terminal" evidence="2">
    <location>
        <begin position="197"/>
        <end position="218"/>
    </location>
</feature>
<accession>A0A841HH11</accession>
<organism evidence="3 4">
    <name type="scientific">Povalibacter uvarum</name>
    <dbReference type="NCBI Taxonomy" id="732238"/>
    <lineage>
        <taxon>Bacteria</taxon>
        <taxon>Pseudomonadati</taxon>
        <taxon>Pseudomonadota</taxon>
        <taxon>Gammaproteobacteria</taxon>
        <taxon>Steroidobacterales</taxon>
        <taxon>Steroidobacteraceae</taxon>
        <taxon>Povalibacter</taxon>
    </lineage>
</organism>
<dbReference type="InterPro" id="IPR013424">
    <property type="entry name" value="Ice-binding_C"/>
</dbReference>